<accession>A0A0K2TDK1</accession>
<evidence type="ECO:0000256" key="1">
    <source>
        <dbReference type="SAM" id="Phobius"/>
    </source>
</evidence>
<dbReference type="InterPro" id="IPR013783">
    <property type="entry name" value="Ig-like_fold"/>
</dbReference>
<dbReference type="Pfam" id="PF07679">
    <property type="entry name" value="I-set"/>
    <property type="match status" value="1"/>
</dbReference>
<name>A0A0K2TDK1_LEPSM</name>
<proteinExistence type="predicted"/>
<dbReference type="Gene3D" id="2.60.40.10">
    <property type="entry name" value="Immunoglobulins"/>
    <property type="match status" value="1"/>
</dbReference>
<dbReference type="AlphaFoldDB" id="A0A0K2TDK1"/>
<keyword evidence="1" id="KW-0812">Transmembrane</keyword>
<protein>
    <recommendedName>
        <fullName evidence="2">Immunoglobulin I-set domain-containing protein</fullName>
    </recommendedName>
</protein>
<dbReference type="SUPFAM" id="SSF48726">
    <property type="entry name" value="Immunoglobulin"/>
    <property type="match status" value="1"/>
</dbReference>
<evidence type="ECO:0000259" key="2">
    <source>
        <dbReference type="Pfam" id="PF07679"/>
    </source>
</evidence>
<feature type="transmembrane region" description="Helical" evidence="1">
    <location>
        <begin position="12"/>
        <end position="29"/>
    </location>
</feature>
<dbReference type="EMBL" id="HACA01006301">
    <property type="protein sequence ID" value="CDW23662.1"/>
    <property type="molecule type" value="Transcribed_RNA"/>
</dbReference>
<dbReference type="InterPro" id="IPR036179">
    <property type="entry name" value="Ig-like_dom_sf"/>
</dbReference>
<keyword evidence="1" id="KW-1133">Transmembrane helix</keyword>
<organism evidence="3">
    <name type="scientific">Lepeophtheirus salmonis</name>
    <name type="common">Salmon louse</name>
    <name type="synonym">Caligus salmonis</name>
    <dbReference type="NCBI Taxonomy" id="72036"/>
    <lineage>
        <taxon>Eukaryota</taxon>
        <taxon>Metazoa</taxon>
        <taxon>Ecdysozoa</taxon>
        <taxon>Arthropoda</taxon>
        <taxon>Crustacea</taxon>
        <taxon>Multicrustacea</taxon>
        <taxon>Hexanauplia</taxon>
        <taxon>Copepoda</taxon>
        <taxon>Siphonostomatoida</taxon>
        <taxon>Caligidae</taxon>
        <taxon>Lepeophtheirus</taxon>
    </lineage>
</organism>
<evidence type="ECO:0000313" key="3">
    <source>
        <dbReference type="EMBL" id="CDW23662.1"/>
    </source>
</evidence>
<dbReference type="InterPro" id="IPR013098">
    <property type="entry name" value="Ig_I-set"/>
</dbReference>
<feature type="domain" description="Immunoglobulin I-set" evidence="2">
    <location>
        <begin position="95"/>
        <end position="137"/>
    </location>
</feature>
<keyword evidence="1" id="KW-0472">Membrane</keyword>
<reference evidence="3" key="1">
    <citation type="submission" date="2014-05" db="EMBL/GenBank/DDBJ databases">
        <authorList>
            <person name="Chronopoulou M."/>
        </authorList>
    </citation>
    <scope>NUCLEOTIDE SEQUENCE</scope>
    <source>
        <tissue evidence="3">Whole organism</tissue>
    </source>
</reference>
<sequence>MYLKISNMFFPILQPPTFIYIFVMFLLLVRENEVNSKTSRVRTNYKLRVGEQRVGRYTPYSQVRLPSTGEYPYGEAENYYKHAKGARITKASHFDYEYVLGHKIVFICVAKGKPRPKIIWFKDGRELYDHGYLHISEWYKGKRRLKSKMEIDPATQDTK</sequence>
<dbReference type="OrthoDB" id="6127080at2759"/>